<dbReference type="PANTHER" id="PTHR35871:SF1">
    <property type="entry name" value="CXC1-LIKE CYSTEINE CLUSTER ASSOCIATED WITH KDZ TRANSPOSASES DOMAIN-CONTAINING PROTEIN"/>
    <property type="match status" value="1"/>
</dbReference>
<gene>
    <name evidence="2" type="ORF">Glove_527g16</name>
</gene>
<accession>A0A397GGG7</accession>
<dbReference type="OrthoDB" id="10044727at2759"/>
<keyword evidence="3" id="KW-1185">Reference proteome</keyword>
<organism evidence="2 3">
    <name type="scientific">Diversispora epigaea</name>
    <dbReference type="NCBI Taxonomy" id="1348612"/>
    <lineage>
        <taxon>Eukaryota</taxon>
        <taxon>Fungi</taxon>
        <taxon>Fungi incertae sedis</taxon>
        <taxon>Mucoromycota</taxon>
        <taxon>Glomeromycotina</taxon>
        <taxon>Glomeromycetes</taxon>
        <taxon>Diversisporales</taxon>
        <taxon>Diversisporaceae</taxon>
        <taxon>Diversispora</taxon>
    </lineage>
</organism>
<feature type="region of interest" description="Disordered" evidence="1">
    <location>
        <begin position="133"/>
        <end position="164"/>
    </location>
</feature>
<dbReference type="PANTHER" id="PTHR35871">
    <property type="entry name" value="EXPRESSED PROTEIN"/>
    <property type="match status" value="1"/>
</dbReference>
<dbReference type="EMBL" id="PQFF01000453">
    <property type="protein sequence ID" value="RHZ49229.1"/>
    <property type="molecule type" value="Genomic_DNA"/>
</dbReference>
<evidence type="ECO:0000256" key="1">
    <source>
        <dbReference type="SAM" id="MobiDB-lite"/>
    </source>
</evidence>
<evidence type="ECO:0000313" key="2">
    <source>
        <dbReference type="EMBL" id="RHZ49229.1"/>
    </source>
</evidence>
<name>A0A397GGG7_9GLOM</name>
<comment type="caution">
    <text evidence="2">The sequence shown here is derived from an EMBL/GenBank/DDBJ whole genome shotgun (WGS) entry which is preliminary data.</text>
</comment>
<evidence type="ECO:0000313" key="3">
    <source>
        <dbReference type="Proteomes" id="UP000266861"/>
    </source>
</evidence>
<dbReference type="Proteomes" id="UP000266861">
    <property type="component" value="Unassembled WGS sequence"/>
</dbReference>
<protein>
    <submittedName>
        <fullName evidence="2">Uncharacterized protein</fullName>
    </submittedName>
</protein>
<reference evidence="2 3" key="1">
    <citation type="submission" date="2018-08" db="EMBL/GenBank/DDBJ databases">
        <title>Genome and evolution of the arbuscular mycorrhizal fungus Diversispora epigaea (formerly Glomus versiforme) and its bacterial endosymbionts.</title>
        <authorList>
            <person name="Sun X."/>
            <person name="Fei Z."/>
            <person name="Harrison M."/>
        </authorList>
    </citation>
    <scope>NUCLEOTIDE SEQUENCE [LARGE SCALE GENOMIC DNA]</scope>
    <source>
        <strain evidence="2 3">IT104</strain>
    </source>
</reference>
<dbReference type="STRING" id="1348612.A0A397GGG7"/>
<dbReference type="AlphaFoldDB" id="A0A397GGG7"/>
<sequence>MHKLGFHHKCYQKGVYVNGHERPDVIAYYQIFFQKVTELEQLMSKWYDEDCKIRTFPQLVNDNYEEACITMVVDMHHDGFWDAKKLLEQVKWTINIFERTHSKCIFAFNNVTSHTAFAEDALVASKMNLGPGGSVSKMQNTHYKRSSKIENNNKNNGDDEPAEGDGQLNLGNYYKNVQLVDLWDKYLIHQYECDEFFESLQKIESVDEVSHLQNYMLNVPMDVGKTCLNRENARIRKKGPTSFFQSSFRILEEENEENLVDPIWLRKFM</sequence>
<proteinExistence type="predicted"/>